<dbReference type="EMBL" id="JBHUGS010000004">
    <property type="protein sequence ID" value="MFD1951889.1"/>
    <property type="molecule type" value="Genomic_DNA"/>
</dbReference>
<keyword evidence="1" id="KW-1133">Transmembrane helix</keyword>
<accession>A0ABW4U2S0</accession>
<keyword evidence="3" id="KW-1185">Reference proteome</keyword>
<evidence type="ECO:0000313" key="2">
    <source>
        <dbReference type="EMBL" id="MFD1951889.1"/>
    </source>
</evidence>
<evidence type="ECO:0000256" key="1">
    <source>
        <dbReference type="SAM" id="Phobius"/>
    </source>
</evidence>
<sequence length="102" mass="10465">MKPDVAECKEPSLSYALSIAAVIGTRAVNAILAIIGYVAQPTDESQRQGPAHAAAQAMCHLGRFATAAADNLIAPHEEGESRAAADAMMELLAPFSSQGSAA</sequence>
<comment type="caution">
    <text evidence="2">The sequence shown here is derived from an EMBL/GenBank/DDBJ whole genome shotgun (WGS) entry which is preliminary data.</text>
</comment>
<proteinExistence type="predicted"/>
<protein>
    <submittedName>
        <fullName evidence="2">Uncharacterized protein</fullName>
    </submittedName>
</protein>
<evidence type="ECO:0000313" key="3">
    <source>
        <dbReference type="Proteomes" id="UP001597400"/>
    </source>
</evidence>
<keyword evidence="1" id="KW-0472">Membrane</keyword>
<reference evidence="3" key="1">
    <citation type="journal article" date="2019" name="Int. J. Syst. Evol. Microbiol.">
        <title>The Global Catalogue of Microorganisms (GCM) 10K type strain sequencing project: providing services to taxonomists for standard genome sequencing and annotation.</title>
        <authorList>
            <consortium name="The Broad Institute Genomics Platform"/>
            <consortium name="The Broad Institute Genome Sequencing Center for Infectious Disease"/>
            <person name="Wu L."/>
            <person name="Ma J."/>
        </authorList>
    </citation>
    <scope>NUCLEOTIDE SEQUENCE [LARGE SCALE GENOMIC DNA]</scope>
    <source>
        <strain evidence="3">CGMCC 1.12702</strain>
    </source>
</reference>
<name>A0ABW4U2S0_9SPHN</name>
<dbReference type="Proteomes" id="UP001597400">
    <property type="component" value="Unassembled WGS sequence"/>
</dbReference>
<dbReference type="RefSeq" id="WP_380930854.1">
    <property type="nucleotide sequence ID" value="NZ_JBHUGS010000004.1"/>
</dbReference>
<keyword evidence="1" id="KW-0812">Transmembrane</keyword>
<gene>
    <name evidence="2" type="ORF">ACFSGX_14035</name>
</gene>
<organism evidence="2 3">
    <name type="scientific">Sphingomonas arantia</name>
    <dbReference type="NCBI Taxonomy" id="1460676"/>
    <lineage>
        <taxon>Bacteria</taxon>
        <taxon>Pseudomonadati</taxon>
        <taxon>Pseudomonadota</taxon>
        <taxon>Alphaproteobacteria</taxon>
        <taxon>Sphingomonadales</taxon>
        <taxon>Sphingomonadaceae</taxon>
        <taxon>Sphingomonas</taxon>
    </lineage>
</organism>
<feature type="transmembrane region" description="Helical" evidence="1">
    <location>
        <begin position="12"/>
        <end position="39"/>
    </location>
</feature>